<evidence type="ECO:0000313" key="3">
    <source>
        <dbReference type="Proteomes" id="UP001221142"/>
    </source>
</evidence>
<organism evidence="2 3">
    <name type="scientific">Roridomyces roridus</name>
    <dbReference type="NCBI Taxonomy" id="1738132"/>
    <lineage>
        <taxon>Eukaryota</taxon>
        <taxon>Fungi</taxon>
        <taxon>Dikarya</taxon>
        <taxon>Basidiomycota</taxon>
        <taxon>Agaricomycotina</taxon>
        <taxon>Agaricomycetes</taxon>
        <taxon>Agaricomycetidae</taxon>
        <taxon>Agaricales</taxon>
        <taxon>Marasmiineae</taxon>
        <taxon>Mycenaceae</taxon>
        <taxon>Roridomyces</taxon>
    </lineage>
</organism>
<evidence type="ECO:0000256" key="1">
    <source>
        <dbReference type="ARBA" id="ARBA00023002"/>
    </source>
</evidence>
<gene>
    <name evidence="2" type="ORF">FB45DRAFT_122758</name>
</gene>
<accession>A0AAD7FG34</accession>
<dbReference type="AlphaFoldDB" id="A0AAD7FG34"/>
<reference evidence="2" key="1">
    <citation type="submission" date="2023-03" db="EMBL/GenBank/DDBJ databases">
        <title>Massive genome expansion in bonnet fungi (Mycena s.s.) driven by repeated elements and novel gene families across ecological guilds.</title>
        <authorList>
            <consortium name="Lawrence Berkeley National Laboratory"/>
            <person name="Harder C.B."/>
            <person name="Miyauchi S."/>
            <person name="Viragh M."/>
            <person name="Kuo A."/>
            <person name="Thoen E."/>
            <person name="Andreopoulos B."/>
            <person name="Lu D."/>
            <person name="Skrede I."/>
            <person name="Drula E."/>
            <person name="Henrissat B."/>
            <person name="Morin E."/>
            <person name="Kohler A."/>
            <person name="Barry K."/>
            <person name="LaButti K."/>
            <person name="Morin E."/>
            <person name="Salamov A."/>
            <person name="Lipzen A."/>
            <person name="Mereny Z."/>
            <person name="Hegedus B."/>
            <person name="Baldrian P."/>
            <person name="Stursova M."/>
            <person name="Weitz H."/>
            <person name="Taylor A."/>
            <person name="Grigoriev I.V."/>
            <person name="Nagy L.G."/>
            <person name="Martin F."/>
            <person name="Kauserud H."/>
        </authorList>
    </citation>
    <scope>NUCLEOTIDE SEQUENCE</scope>
    <source>
        <strain evidence="2">9284</strain>
    </source>
</reference>
<comment type="caution">
    <text evidence="2">The sequence shown here is derived from an EMBL/GenBank/DDBJ whole genome shotgun (WGS) entry which is preliminary data.</text>
</comment>
<protein>
    <submittedName>
        <fullName evidence="2">FAD/NAD(P)-binding domain-containing protein</fullName>
    </submittedName>
</protein>
<dbReference type="SUPFAM" id="SSF51905">
    <property type="entry name" value="FAD/NAD(P)-binding domain"/>
    <property type="match status" value="1"/>
</dbReference>
<dbReference type="GO" id="GO:0004497">
    <property type="term" value="F:monooxygenase activity"/>
    <property type="evidence" value="ECO:0007669"/>
    <property type="project" value="TreeGrafter"/>
</dbReference>
<dbReference type="PRINTS" id="PR00368">
    <property type="entry name" value="FADPNR"/>
</dbReference>
<proteinExistence type="predicted"/>
<dbReference type="InterPro" id="IPR036188">
    <property type="entry name" value="FAD/NAD-bd_sf"/>
</dbReference>
<dbReference type="Gene3D" id="3.50.50.60">
    <property type="entry name" value="FAD/NAD(P)-binding domain"/>
    <property type="match status" value="2"/>
</dbReference>
<keyword evidence="3" id="KW-1185">Reference proteome</keyword>
<dbReference type="Pfam" id="PF13738">
    <property type="entry name" value="Pyr_redox_3"/>
    <property type="match status" value="1"/>
</dbReference>
<dbReference type="InterPro" id="IPR050982">
    <property type="entry name" value="Auxin_biosynth/cation_transpt"/>
</dbReference>
<evidence type="ECO:0000313" key="2">
    <source>
        <dbReference type="EMBL" id="KAJ7622197.1"/>
    </source>
</evidence>
<name>A0AAD7FG34_9AGAR</name>
<dbReference type="GO" id="GO:0050660">
    <property type="term" value="F:flavin adenine dinucleotide binding"/>
    <property type="evidence" value="ECO:0007669"/>
    <property type="project" value="TreeGrafter"/>
</dbReference>
<dbReference type="PRINTS" id="PR00411">
    <property type="entry name" value="PNDRDTASEI"/>
</dbReference>
<dbReference type="PANTHER" id="PTHR43539">
    <property type="entry name" value="FLAVIN-BINDING MONOOXYGENASE-LIKE PROTEIN (AFU_ORTHOLOGUE AFUA_4G09220)"/>
    <property type="match status" value="1"/>
</dbReference>
<sequence>MADLNPAAIATKWLEGLNNATDAKAFTDQFLPTGWLRDLMCFSWDLRSISGRDSIADFLSAPCKSGSNLSRFERAGLHDCTLETTRIPPSTFPVPGVPGLQGVIAVFSFALKSPAASGRGVVRLLPDGGGGWKAFTVLLNMEELKGHEEPSAGPKGYFGTTWEEEQEKRIAEIERDPTVLIVGGGQAGLMCAARLGRMGIRALVVEKTPRVGDVWRKRYPNLSLHISAYSCSVLYQSWPKTYPRFLPKGKIADFLEAYAVGQEIHVWASSTVLPTPSYDTSTGRWTVEIDRAGTRVSITPKHIVFATGIGSPRVPKWPGMDSFEGAIYHSDVHKGSAPFKDKRAVIVGACNAGIDICEEFVVKGAAEVTMVQRSATCVASQHTVETLIQHLSPESELIPIEDGDLMANSMPMGLILKLIADGGAQQFKEADKELFEGLTKAGFKLTWEPIPGEGETGYPGFLLHRATSGAMLDMGNAQMIVDGRIKVKQGVEIERIDRDGLVFADGSKILADVIVLATGYEPIIKDIASIMGKGIKDLVGDKFWGLDEAGELSNCFKPTGAPGIWFAPGPFSWVRFLSKHLAINILAEELGLKGRNEV</sequence>
<dbReference type="EMBL" id="JARKIF010000015">
    <property type="protein sequence ID" value="KAJ7622197.1"/>
    <property type="molecule type" value="Genomic_DNA"/>
</dbReference>
<keyword evidence="1" id="KW-0560">Oxidoreductase</keyword>
<dbReference type="Proteomes" id="UP001221142">
    <property type="component" value="Unassembled WGS sequence"/>
</dbReference>
<dbReference type="PANTHER" id="PTHR43539:SF68">
    <property type="entry name" value="FLAVIN-BINDING MONOOXYGENASE-LIKE PROTEIN (AFU_ORTHOLOGUE AFUA_4G09220)"/>
    <property type="match status" value="1"/>
</dbReference>